<gene>
    <name evidence="2" type="ORF">L873DRAFT_1717455</name>
</gene>
<dbReference type="Proteomes" id="UP000276215">
    <property type="component" value="Unassembled WGS sequence"/>
</dbReference>
<evidence type="ECO:0000256" key="1">
    <source>
        <dbReference type="SAM" id="MobiDB-lite"/>
    </source>
</evidence>
<feature type="region of interest" description="Disordered" evidence="1">
    <location>
        <begin position="31"/>
        <end position="57"/>
    </location>
</feature>
<sequence>PHWTACASGVLPRKSCSLISVLLNSISDDTSSWRPNNTAQCSPDIRQPLRRNSPYRS</sequence>
<reference evidence="2 3" key="1">
    <citation type="journal article" date="2018" name="Nat. Ecol. Evol.">
        <title>Pezizomycetes genomes reveal the molecular basis of ectomycorrhizal truffle lifestyle.</title>
        <authorList>
            <person name="Murat C."/>
            <person name="Payen T."/>
            <person name="Noel B."/>
            <person name="Kuo A."/>
            <person name="Morin E."/>
            <person name="Chen J."/>
            <person name="Kohler A."/>
            <person name="Krizsan K."/>
            <person name="Balestrini R."/>
            <person name="Da Silva C."/>
            <person name="Montanini B."/>
            <person name="Hainaut M."/>
            <person name="Levati E."/>
            <person name="Barry K.W."/>
            <person name="Belfiori B."/>
            <person name="Cichocki N."/>
            <person name="Clum A."/>
            <person name="Dockter R.B."/>
            <person name="Fauchery L."/>
            <person name="Guy J."/>
            <person name="Iotti M."/>
            <person name="Le Tacon F."/>
            <person name="Lindquist E.A."/>
            <person name="Lipzen A."/>
            <person name="Malagnac F."/>
            <person name="Mello A."/>
            <person name="Molinier V."/>
            <person name="Miyauchi S."/>
            <person name="Poulain J."/>
            <person name="Riccioni C."/>
            <person name="Rubini A."/>
            <person name="Sitrit Y."/>
            <person name="Splivallo R."/>
            <person name="Traeger S."/>
            <person name="Wang M."/>
            <person name="Zifcakova L."/>
            <person name="Wipf D."/>
            <person name="Zambonelli A."/>
            <person name="Paolocci F."/>
            <person name="Nowrousian M."/>
            <person name="Ottonello S."/>
            <person name="Baldrian P."/>
            <person name="Spatafora J.W."/>
            <person name="Henrissat B."/>
            <person name="Nagy L.G."/>
            <person name="Aury J.M."/>
            <person name="Wincker P."/>
            <person name="Grigoriev I.V."/>
            <person name="Bonfante P."/>
            <person name="Martin F.M."/>
        </authorList>
    </citation>
    <scope>NUCLEOTIDE SEQUENCE [LARGE SCALE GENOMIC DNA]</scope>
    <source>
        <strain evidence="2 3">120613-1</strain>
    </source>
</reference>
<protein>
    <submittedName>
        <fullName evidence="2">Uncharacterized protein</fullName>
    </submittedName>
</protein>
<evidence type="ECO:0000313" key="3">
    <source>
        <dbReference type="Proteomes" id="UP000276215"/>
    </source>
</evidence>
<organism evidence="2 3">
    <name type="scientific">Choiromyces venosus 120613-1</name>
    <dbReference type="NCBI Taxonomy" id="1336337"/>
    <lineage>
        <taxon>Eukaryota</taxon>
        <taxon>Fungi</taxon>
        <taxon>Dikarya</taxon>
        <taxon>Ascomycota</taxon>
        <taxon>Pezizomycotina</taxon>
        <taxon>Pezizomycetes</taxon>
        <taxon>Pezizales</taxon>
        <taxon>Tuberaceae</taxon>
        <taxon>Choiromyces</taxon>
    </lineage>
</organism>
<feature type="compositionally biased region" description="Polar residues" evidence="1">
    <location>
        <begin position="31"/>
        <end position="41"/>
    </location>
</feature>
<dbReference type="EMBL" id="ML120522">
    <property type="protein sequence ID" value="RPA90514.1"/>
    <property type="molecule type" value="Genomic_DNA"/>
</dbReference>
<name>A0A3N4J9L9_9PEZI</name>
<proteinExistence type="predicted"/>
<keyword evidence="3" id="KW-1185">Reference proteome</keyword>
<dbReference type="AlphaFoldDB" id="A0A3N4J9L9"/>
<accession>A0A3N4J9L9</accession>
<feature type="non-terminal residue" evidence="2">
    <location>
        <position position="1"/>
    </location>
</feature>
<evidence type="ECO:0000313" key="2">
    <source>
        <dbReference type="EMBL" id="RPA90514.1"/>
    </source>
</evidence>